<dbReference type="AlphaFoldDB" id="A0A814FU48"/>
<evidence type="ECO:0000313" key="3">
    <source>
        <dbReference type="Proteomes" id="UP000663864"/>
    </source>
</evidence>
<evidence type="ECO:0000313" key="1">
    <source>
        <dbReference type="EMBL" id="CAF0988370.1"/>
    </source>
</evidence>
<reference evidence="1" key="1">
    <citation type="submission" date="2021-02" db="EMBL/GenBank/DDBJ databases">
        <authorList>
            <person name="Nowell W R."/>
        </authorList>
    </citation>
    <scope>NUCLEOTIDE SEQUENCE</scope>
</reference>
<dbReference type="Proteomes" id="UP000663864">
    <property type="component" value="Unassembled WGS sequence"/>
</dbReference>
<organism evidence="1 3">
    <name type="scientific">Rotaria sordida</name>
    <dbReference type="NCBI Taxonomy" id="392033"/>
    <lineage>
        <taxon>Eukaryota</taxon>
        <taxon>Metazoa</taxon>
        <taxon>Spiralia</taxon>
        <taxon>Gnathifera</taxon>
        <taxon>Rotifera</taxon>
        <taxon>Eurotatoria</taxon>
        <taxon>Bdelloidea</taxon>
        <taxon>Philodinida</taxon>
        <taxon>Philodinidae</taxon>
        <taxon>Rotaria</taxon>
    </lineage>
</organism>
<dbReference type="EMBL" id="CAJOBD010000754">
    <property type="protein sequence ID" value="CAF3715186.1"/>
    <property type="molecule type" value="Genomic_DNA"/>
</dbReference>
<protein>
    <submittedName>
        <fullName evidence="1">Uncharacterized protein</fullName>
    </submittedName>
</protein>
<sequence length="193" mass="22294">MDKRYFIIIDGTVESQAPFFAQNPIFQTWLRAYNNVPEALQFISQIKLPYSINVYLARDNILDDGLPSNINGQIPTLIQTLNDLQTVHLVTVFTPNISTDLLPQIRALISHPRLIKDVISVIDLHGYMCLEGTSYFDKEISRCIVTKEAHLTQNLSQNREELMKYLIRVHNDRQQILNVIVEEHFNKPSEESQ</sequence>
<comment type="caution">
    <text evidence="1">The sequence shown here is derived from an EMBL/GenBank/DDBJ whole genome shotgun (WGS) entry which is preliminary data.</text>
</comment>
<dbReference type="EMBL" id="CAJNOT010000457">
    <property type="protein sequence ID" value="CAF0988370.1"/>
    <property type="molecule type" value="Genomic_DNA"/>
</dbReference>
<gene>
    <name evidence="2" type="ORF">JBS370_LOCUS10424</name>
    <name evidence="1" type="ORF">ZHD862_LOCUS11886</name>
</gene>
<proteinExistence type="predicted"/>
<accession>A0A814FU48</accession>
<evidence type="ECO:0000313" key="2">
    <source>
        <dbReference type="EMBL" id="CAF3715186.1"/>
    </source>
</evidence>
<name>A0A814FU48_9BILA</name>
<dbReference type="Proteomes" id="UP000663836">
    <property type="component" value="Unassembled WGS sequence"/>
</dbReference>